<sequence>MALAKPFRLYTSCLAHARDIWYIVADYQYIAKNSFSKGD</sequence>
<accession>A0A8B6M419</accession>
<organism evidence="1 2">
    <name type="scientific">Methylocella tundrae</name>
    <dbReference type="NCBI Taxonomy" id="227605"/>
    <lineage>
        <taxon>Bacteria</taxon>
        <taxon>Pseudomonadati</taxon>
        <taxon>Pseudomonadota</taxon>
        <taxon>Alphaproteobacteria</taxon>
        <taxon>Hyphomicrobiales</taxon>
        <taxon>Beijerinckiaceae</taxon>
        <taxon>Methylocella</taxon>
    </lineage>
</organism>
<dbReference type="EMBL" id="CABFMQ020000073">
    <property type="protein sequence ID" value="VTZ49544.1"/>
    <property type="molecule type" value="Genomic_DNA"/>
</dbReference>
<protein>
    <submittedName>
        <fullName evidence="1">Uncharacterized protein</fullName>
    </submittedName>
</protein>
<evidence type="ECO:0000313" key="2">
    <source>
        <dbReference type="Proteomes" id="UP000485880"/>
    </source>
</evidence>
<dbReference type="AlphaFoldDB" id="A0A8B6M419"/>
<name>A0A8B6M419_METTU</name>
<reference evidence="1 2" key="1">
    <citation type="submission" date="2019-05" db="EMBL/GenBank/DDBJ databases">
        <authorList>
            <person name="Farhan Ul Haque M."/>
        </authorList>
    </citation>
    <scope>NUCLEOTIDE SEQUENCE [LARGE SCALE GENOMIC DNA]</scope>
    <source>
        <strain evidence="1">2</strain>
    </source>
</reference>
<comment type="caution">
    <text evidence="1">The sequence shown here is derived from an EMBL/GenBank/DDBJ whole genome shotgun (WGS) entry which is preliminary data.</text>
</comment>
<gene>
    <name evidence="1" type="ORF">MPC4_170075</name>
</gene>
<proteinExistence type="predicted"/>
<evidence type="ECO:0000313" key="1">
    <source>
        <dbReference type="EMBL" id="VTZ49544.1"/>
    </source>
</evidence>
<keyword evidence="2" id="KW-1185">Reference proteome</keyword>
<dbReference type="Proteomes" id="UP000485880">
    <property type="component" value="Unassembled WGS sequence"/>
</dbReference>